<dbReference type="GO" id="GO:0005829">
    <property type="term" value="C:cytosol"/>
    <property type="evidence" value="ECO:0007669"/>
    <property type="project" value="TreeGrafter"/>
</dbReference>
<keyword evidence="4" id="KW-1185">Reference proteome</keyword>
<feature type="region of interest" description="Disordered" evidence="1">
    <location>
        <begin position="377"/>
        <end position="459"/>
    </location>
</feature>
<evidence type="ECO:0000256" key="1">
    <source>
        <dbReference type="SAM" id="MobiDB-lite"/>
    </source>
</evidence>
<dbReference type="AlphaFoldDB" id="R4XH33"/>
<dbReference type="InterPro" id="IPR011021">
    <property type="entry name" value="Arrestin-like_N"/>
</dbReference>
<dbReference type="GO" id="GO:0070086">
    <property type="term" value="P:ubiquitin-dependent endocytosis"/>
    <property type="evidence" value="ECO:0007669"/>
    <property type="project" value="TreeGrafter"/>
</dbReference>
<feature type="domain" description="Arrestin-like N-terminal" evidence="2">
    <location>
        <begin position="5"/>
        <end position="174"/>
    </location>
</feature>
<reference evidence="3 4" key="1">
    <citation type="journal article" date="2013" name="MBio">
        <title>Genome sequencing of the plant pathogen Taphrina deformans, the causal agent of peach leaf curl.</title>
        <authorList>
            <person name="Cisse O.H."/>
            <person name="Almeida J.M.G.C.F."/>
            <person name="Fonseca A."/>
            <person name="Kumar A.A."/>
            <person name="Salojaervi J."/>
            <person name="Overmyer K."/>
            <person name="Hauser P.M."/>
            <person name="Pagni M."/>
        </authorList>
    </citation>
    <scope>NUCLEOTIDE SEQUENCE [LARGE SCALE GENOMIC DNA]</scope>
    <source>
        <strain evidence="4">PYCC 5710 / ATCC 11124 / CBS 356.35 / IMI 108563 / JCM 9778 / NBRC 8474</strain>
    </source>
</reference>
<name>R4XH33_TAPDE</name>
<evidence type="ECO:0000313" key="3">
    <source>
        <dbReference type="EMBL" id="CCG82691.1"/>
    </source>
</evidence>
<comment type="caution">
    <text evidence="3">The sequence shown here is derived from an EMBL/GenBank/DDBJ whole genome shotgun (WGS) entry which is preliminary data.</text>
</comment>
<proteinExistence type="predicted"/>
<accession>R4XH33</accession>
<dbReference type="SUPFAM" id="SSF81296">
    <property type="entry name" value="E set domains"/>
    <property type="match status" value="1"/>
</dbReference>
<dbReference type="PANTHER" id="PTHR11188:SF166">
    <property type="entry name" value="ARRESTIN (OR S-ANTIGEN), N-TERMINAL DOMAIN PROTEIN (AFU_ORTHOLOGUE AFUA_7G02050)"/>
    <property type="match status" value="1"/>
</dbReference>
<sequence length="459" mass="51389">MSVRINIHRGQYEYFTNFDIVQGTVELHLNSSESVSSVVVKIEGISKSLCYTEPGSGKTRSKTPVQELHKVLYLTEPVFPDDQLRKTSTANSFTLPPGKHSWAFKFQIPVNNDCKNELRTKPTIGSILQGPHAHEQRHVQQILPPSMSGSDEVWVRYFVKATVIRPSMLAINRREYVPFIFLPIEAPRAEPSSGSRSFFVRRQYTLSLEEEGRRSSLKSFFTEKARKDGDTIALEVRMPNPPTLVPGLPVNMDIMGFFESNFNDNQLAITKIAVYLCITTKVRAAGLRRAIGNRMTCFTEDFNVPFVFHKDLNQPAAILQLIKTKPLIVATDVAPTFSTCNVARTYELEVAVTVANTRNKSRELIVLNCPVTILSGVQAPPPQENRPALPDRPDHGSSSMTTREPAGKDNDLPTYTEAVEVGAPSSRPRIPVMSSGTALRTRTSYRVGQDYYEYPNHDT</sequence>
<evidence type="ECO:0000313" key="4">
    <source>
        <dbReference type="Proteomes" id="UP000013776"/>
    </source>
</evidence>
<organism evidence="3 4">
    <name type="scientific">Taphrina deformans (strain PYCC 5710 / ATCC 11124 / CBS 356.35 / IMI 108563 / JCM 9778 / NBRC 8474)</name>
    <name type="common">Peach leaf curl fungus</name>
    <name type="synonym">Lalaria deformans</name>
    <dbReference type="NCBI Taxonomy" id="1097556"/>
    <lineage>
        <taxon>Eukaryota</taxon>
        <taxon>Fungi</taxon>
        <taxon>Dikarya</taxon>
        <taxon>Ascomycota</taxon>
        <taxon>Taphrinomycotina</taxon>
        <taxon>Taphrinomycetes</taxon>
        <taxon>Taphrinales</taxon>
        <taxon>Taphrinaceae</taxon>
        <taxon>Taphrina</taxon>
    </lineage>
</organism>
<dbReference type="Gene3D" id="2.60.40.640">
    <property type="match status" value="1"/>
</dbReference>
<dbReference type="VEuPathDB" id="FungiDB:TAPDE_002815"/>
<evidence type="ECO:0000259" key="2">
    <source>
        <dbReference type="Pfam" id="PF00339"/>
    </source>
</evidence>
<dbReference type="EMBL" id="CAHR02000096">
    <property type="protein sequence ID" value="CCG82691.1"/>
    <property type="molecule type" value="Genomic_DNA"/>
</dbReference>
<dbReference type="InterPro" id="IPR014752">
    <property type="entry name" value="Arrestin-like_C"/>
</dbReference>
<dbReference type="GO" id="GO:0031625">
    <property type="term" value="F:ubiquitin protein ligase binding"/>
    <property type="evidence" value="ECO:0007669"/>
    <property type="project" value="TreeGrafter"/>
</dbReference>
<dbReference type="GO" id="GO:0005886">
    <property type="term" value="C:plasma membrane"/>
    <property type="evidence" value="ECO:0007669"/>
    <property type="project" value="TreeGrafter"/>
</dbReference>
<dbReference type="GO" id="GO:0030674">
    <property type="term" value="F:protein-macromolecule adaptor activity"/>
    <property type="evidence" value="ECO:0007669"/>
    <property type="project" value="TreeGrafter"/>
</dbReference>
<dbReference type="OrthoDB" id="3365616at2759"/>
<dbReference type="CDD" id="cd22952">
    <property type="entry name" value="ART10-like"/>
    <property type="match status" value="1"/>
</dbReference>
<protein>
    <submittedName>
        <fullName evidence="3">Arrestin</fullName>
    </submittedName>
</protein>
<dbReference type="STRING" id="1097556.R4XH33"/>
<dbReference type="Proteomes" id="UP000013776">
    <property type="component" value="Unassembled WGS sequence"/>
</dbReference>
<dbReference type="eggNOG" id="ENOG502QWIY">
    <property type="taxonomic scope" value="Eukaryota"/>
</dbReference>
<gene>
    <name evidence="3" type="ORF">TAPDE_002815</name>
</gene>
<feature type="compositionally biased region" description="Polar residues" evidence="1">
    <location>
        <begin position="434"/>
        <end position="446"/>
    </location>
</feature>
<dbReference type="InterPro" id="IPR050357">
    <property type="entry name" value="Arrestin_domain-protein"/>
</dbReference>
<dbReference type="InterPro" id="IPR014756">
    <property type="entry name" value="Ig_E-set"/>
</dbReference>
<dbReference type="Pfam" id="PF00339">
    <property type="entry name" value="Arrestin_N"/>
    <property type="match status" value="1"/>
</dbReference>
<dbReference type="PANTHER" id="PTHR11188">
    <property type="entry name" value="ARRESTIN DOMAIN CONTAINING PROTEIN"/>
    <property type="match status" value="1"/>
</dbReference>